<feature type="transmembrane region" description="Helical" evidence="3">
    <location>
        <begin position="20"/>
        <end position="41"/>
    </location>
</feature>
<keyword evidence="5" id="KW-1185">Reference proteome</keyword>
<gene>
    <name evidence="4" type="ORF">HR057_07420</name>
</gene>
<dbReference type="InterPro" id="IPR012902">
    <property type="entry name" value="N_methyl_site"/>
</dbReference>
<dbReference type="Pfam" id="PF07963">
    <property type="entry name" value="N_methyl"/>
    <property type="match status" value="1"/>
</dbReference>
<keyword evidence="2" id="KW-0178">Competence</keyword>
<dbReference type="GO" id="GO:0030420">
    <property type="term" value="P:establishment of competence for transformation"/>
    <property type="evidence" value="ECO:0007669"/>
    <property type="project" value="UniProtKB-KW"/>
</dbReference>
<proteinExistence type="predicted"/>
<name>A0A8J8GGY3_9BACI</name>
<comment type="subcellular location">
    <subcellularLocation>
        <location evidence="1">Cell surface</location>
    </subcellularLocation>
</comment>
<dbReference type="GO" id="GO:0009986">
    <property type="term" value="C:cell surface"/>
    <property type="evidence" value="ECO:0007669"/>
    <property type="project" value="UniProtKB-SubCell"/>
</dbReference>
<comment type="caution">
    <text evidence="4">The sequence shown here is derived from an EMBL/GenBank/DDBJ whole genome shotgun (WGS) entry which is preliminary data.</text>
</comment>
<evidence type="ECO:0000313" key="4">
    <source>
        <dbReference type="EMBL" id="NSL51598.1"/>
    </source>
</evidence>
<dbReference type="AlphaFoldDB" id="A0A8J8GGY3"/>
<sequence length="255" mass="28550">MRHFAKILQNSNGLTLVEVLAAFTISTLVLGIIYGLLMAGYRTYEKVGIEQSLRDEADYVISKIMGTLDEGDISDIKNKCQNTTSAFPETNKNLCIEIHKTVATKIATSDDESADKYKIGIPSFNELKDDLIITQIKIIKETIDDEKVKNTIVIEDYEAELNNSNNEITITKQIHSEKLLADRYDFFIAPKDSTEDGSEIKATCSYEASIITDQSSGNKLINKKCTNGVVDISLILKRANIDDNYRLQLKSQFGF</sequence>
<dbReference type="Proteomes" id="UP000625804">
    <property type="component" value="Unassembled WGS sequence"/>
</dbReference>
<dbReference type="RefSeq" id="WP_173730805.1">
    <property type="nucleotide sequence ID" value="NZ_JABTTE010000007.1"/>
</dbReference>
<protein>
    <submittedName>
        <fullName evidence="4">Prepilin-type N-terminal cleavage/methylation domain-containing protein</fullName>
    </submittedName>
</protein>
<keyword evidence="3" id="KW-1133">Transmembrane helix</keyword>
<organism evidence="4 5">
    <name type="scientific">Calidifontibacillus erzurumensis</name>
    <dbReference type="NCBI Taxonomy" id="2741433"/>
    <lineage>
        <taxon>Bacteria</taxon>
        <taxon>Bacillati</taxon>
        <taxon>Bacillota</taxon>
        <taxon>Bacilli</taxon>
        <taxon>Bacillales</taxon>
        <taxon>Bacillaceae</taxon>
        <taxon>Calidifontibacillus/Schinkia group</taxon>
        <taxon>Calidifontibacillus</taxon>
    </lineage>
</organism>
<keyword evidence="3" id="KW-0812">Transmembrane</keyword>
<dbReference type="EMBL" id="JABTTE010000007">
    <property type="protein sequence ID" value="NSL51598.1"/>
    <property type="molecule type" value="Genomic_DNA"/>
</dbReference>
<evidence type="ECO:0000313" key="5">
    <source>
        <dbReference type="Proteomes" id="UP000625804"/>
    </source>
</evidence>
<evidence type="ECO:0000256" key="2">
    <source>
        <dbReference type="ARBA" id="ARBA00023287"/>
    </source>
</evidence>
<evidence type="ECO:0000256" key="1">
    <source>
        <dbReference type="ARBA" id="ARBA00004241"/>
    </source>
</evidence>
<reference evidence="4" key="1">
    <citation type="submission" date="2020-06" db="EMBL/GenBank/DDBJ databases">
        <title>A novel thermopfilic bacterium from Erzurum, Turkey.</title>
        <authorList>
            <person name="Adiguzel A."/>
            <person name="Ay H."/>
            <person name="Baltaci M.O."/>
        </authorList>
    </citation>
    <scope>NUCLEOTIDE SEQUENCE</scope>
    <source>
        <strain evidence="4">P2</strain>
    </source>
</reference>
<evidence type="ECO:0000256" key="3">
    <source>
        <dbReference type="SAM" id="Phobius"/>
    </source>
</evidence>
<keyword evidence="3" id="KW-0472">Membrane</keyword>
<accession>A0A8J8GGY3</accession>